<feature type="region of interest" description="Disordered" evidence="1">
    <location>
        <begin position="1"/>
        <end position="20"/>
    </location>
</feature>
<feature type="compositionally biased region" description="Basic and acidic residues" evidence="1">
    <location>
        <begin position="1"/>
        <end position="17"/>
    </location>
</feature>
<accession>A0A0G4ESP6</accession>
<evidence type="ECO:0000313" key="3">
    <source>
        <dbReference type="Proteomes" id="UP000041254"/>
    </source>
</evidence>
<gene>
    <name evidence="2" type="ORF">Vbra_13252</name>
</gene>
<name>A0A0G4ESP6_VITBC</name>
<evidence type="ECO:0000313" key="2">
    <source>
        <dbReference type="EMBL" id="CEM01662.1"/>
    </source>
</evidence>
<keyword evidence="3" id="KW-1185">Reference proteome</keyword>
<dbReference type="EMBL" id="CDMY01000307">
    <property type="protein sequence ID" value="CEM01662.1"/>
    <property type="molecule type" value="Genomic_DNA"/>
</dbReference>
<sequence>MVAVDRSERGGHLDRMLTRPPHTPFDDCSHVMDYEAVDGLCVRLHVLTSSDDPFIAYIALGTPPGDNQDVSVTVYTTEASAAGVAHDAPFAQRFPLTAGKARRVLGPIAPIVLDGQAP</sequence>
<evidence type="ECO:0000256" key="1">
    <source>
        <dbReference type="SAM" id="MobiDB-lite"/>
    </source>
</evidence>
<protein>
    <submittedName>
        <fullName evidence="2">Uncharacterized protein</fullName>
    </submittedName>
</protein>
<dbReference type="InParanoid" id="A0A0G4ESP6"/>
<organism evidence="2 3">
    <name type="scientific">Vitrella brassicaformis (strain CCMP3155)</name>
    <dbReference type="NCBI Taxonomy" id="1169540"/>
    <lineage>
        <taxon>Eukaryota</taxon>
        <taxon>Sar</taxon>
        <taxon>Alveolata</taxon>
        <taxon>Colpodellida</taxon>
        <taxon>Vitrellaceae</taxon>
        <taxon>Vitrella</taxon>
    </lineage>
</organism>
<dbReference type="AlphaFoldDB" id="A0A0G4ESP6"/>
<reference evidence="2 3" key="1">
    <citation type="submission" date="2014-11" db="EMBL/GenBank/DDBJ databases">
        <authorList>
            <person name="Zhu J."/>
            <person name="Qi W."/>
            <person name="Song R."/>
        </authorList>
    </citation>
    <scope>NUCLEOTIDE SEQUENCE [LARGE SCALE GENOMIC DNA]</scope>
</reference>
<proteinExistence type="predicted"/>
<dbReference type="PhylomeDB" id="A0A0G4ESP6"/>
<dbReference type="Proteomes" id="UP000041254">
    <property type="component" value="Unassembled WGS sequence"/>
</dbReference>
<dbReference type="VEuPathDB" id="CryptoDB:Vbra_13252"/>